<dbReference type="Proteomes" id="UP000324748">
    <property type="component" value="Unassembled WGS sequence"/>
</dbReference>
<dbReference type="EMBL" id="VSWC01000027">
    <property type="protein sequence ID" value="KAA1110313.1"/>
    <property type="molecule type" value="Genomic_DNA"/>
</dbReference>
<reference evidence="1 2" key="1">
    <citation type="submission" date="2019-05" db="EMBL/GenBank/DDBJ databases">
        <title>Emergence of the Ug99 lineage of the wheat stem rust pathogen through somatic hybridization.</title>
        <authorList>
            <person name="Li F."/>
            <person name="Upadhyaya N.M."/>
            <person name="Sperschneider J."/>
            <person name="Matny O."/>
            <person name="Nguyen-Phuc H."/>
            <person name="Mago R."/>
            <person name="Raley C."/>
            <person name="Miller M.E."/>
            <person name="Silverstein K.A.T."/>
            <person name="Henningsen E."/>
            <person name="Hirsch C.D."/>
            <person name="Visser B."/>
            <person name="Pretorius Z.A."/>
            <person name="Steffenson B.J."/>
            <person name="Schwessinger B."/>
            <person name="Dodds P.N."/>
            <person name="Figueroa M."/>
        </authorList>
    </citation>
    <scope>NUCLEOTIDE SEQUENCE [LARGE SCALE GENOMIC DNA]</scope>
    <source>
        <strain evidence="1">21-0</strain>
    </source>
</reference>
<name>A0A5B0QBM9_PUCGR</name>
<dbReference type="OrthoDB" id="9982946at2759"/>
<gene>
    <name evidence="1" type="primary">SEC18_1</name>
    <name evidence="1" type="ORF">PGT21_017760</name>
</gene>
<proteinExistence type="predicted"/>
<evidence type="ECO:0000313" key="2">
    <source>
        <dbReference type="Proteomes" id="UP000324748"/>
    </source>
</evidence>
<sequence length="235" mass="26384">MCMKLWLSDIRAKYYHCAEGLSLKTKITPSHPQKVARGWKRAAAAAESAGPPYFVPCATLRSGFELTRSIRAAGADFDSGQYQQQPATSSTISRLPISSAVFDRICDASTTGLVGLLRLSSICQTEHGDWLGSAHTELVKILKEGPCNLFFIALRAVIDQAFYPTRSPQEVCERVQAFQIAYKVRPTSFVSLSTTLFKTPTHSHLLKWNRYFYRCPLQRSISREVSKKIDFRLTK</sequence>
<evidence type="ECO:0000313" key="1">
    <source>
        <dbReference type="EMBL" id="KAA1110313.1"/>
    </source>
</evidence>
<keyword evidence="2" id="KW-1185">Reference proteome</keyword>
<protein>
    <submittedName>
        <fullName evidence="1">Transport between ER and Golgi ATPase protein</fullName>
    </submittedName>
</protein>
<dbReference type="AlphaFoldDB" id="A0A5B0QBM9"/>
<accession>A0A5B0QBM9</accession>
<comment type="caution">
    <text evidence="1">The sequence shown here is derived from an EMBL/GenBank/DDBJ whole genome shotgun (WGS) entry which is preliminary data.</text>
</comment>
<organism evidence="1 2">
    <name type="scientific">Puccinia graminis f. sp. tritici</name>
    <dbReference type="NCBI Taxonomy" id="56615"/>
    <lineage>
        <taxon>Eukaryota</taxon>
        <taxon>Fungi</taxon>
        <taxon>Dikarya</taxon>
        <taxon>Basidiomycota</taxon>
        <taxon>Pucciniomycotina</taxon>
        <taxon>Pucciniomycetes</taxon>
        <taxon>Pucciniales</taxon>
        <taxon>Pucciniaceae</taxon>
        <taxon>Puccinia</taxon>
    </lineage>
</organism>